<dbReference type="PANTHER" id="PTHR13774">
    <property type="entry name" value="PHENAZINE BIOSYNTHESIS PROTEIN"/>
    <property type="match status" value="1"/>
</dbReference>
<dbReference type="PIRSF" id="PIRSF016184">
    <property type="entry name" value="PhzC_PhzF"/>
    <property type="match status" value="1"/>
</dbReference>
<name>A0A385SE35_9BACT</name>
<keyword evidence="5" id="KW-1185">Reference proteome</keyword>
<reference evidence="5" key="1">
    <citation type="submission" date="2018-09" db="EMBL/GenBank/DDBJ databases">
        <title>Chryseolinea sp. KIS68-18 isolated from soil.</title>
        <authorList>
            <person name="Weon H.-Y."/>
            <person name="Kwon S.-W."/>
            <person name="Lee S.A."/>
        </authorList>
    </citation>
    <scope>NUCLEOTIDE SEQUENCE [LARGE SCALE GENOMIC DNA]</scope>
    <source>
        <strain evidence="5">KIS68-18</strain>
    </source>
</reference>
<evidence type="ECO:0000313" key="5">
    <source>
        <dbReference type="Proteomes" id="UP000266183"/>
    </source>
</evidence>
<comment type="similarity">
    <text evidence="1">Belongs to the PhzF family.</text>
</comment>
<dbReference type="RefSeq" id="WP_119752547.1">
    <property type="nucleotide sequence ID" value="NZ_CP032382.1"/>
</dbReference>
<evidence type="ECO:0000256" key="2">
    <source>
        <dbReference type="ARBA" id="ARBA00023235"/>
    </source>
</evidence>
<gene>
    <name evidence="4" type="ORF">D4L85_00895</name>
</gene>
<feature type="active site" evidence="3">
    <location>
        <position position="46"/>
    </location>
</feature>
<dbReference type="GO" id="GO:0005737">
    <property type="term" value="C:cytoplasm"/>
    <property type="evidence" value="ECO:0007669"/>
    <property type="project" value="TreeGrafter"/>
</dbReference>
<dbReference type="PANTHER" id="PTHR13774:SF17">
    <property type="entry name" value="PHENAZINE BIOSYNTHESIS-LIKE DOMAIN-CONTAINING PROTEIN"/>
    <property type="match status" value="1"/>
</dbReference>
<dbReference type="InterPro" id="IPR003719">
    <property type="entry name" value="Phenazine_PhzF-like"/>
</dbReference>
<dbReference type="AlphaFoldDB" id="A0A385SE35"/>
<dbReference type="NCBIfam" id="TIGR00654">
    <property type="entry name" value="PhzF_family"/>
    <property type="match status" value="1"/>
</dbReference>
<proteinExistence type="inferred from homology"/>
<evidence type="ECO:0000256" key="3">
    <source>
        <dbReference type="PIRSR" id="PIRSR016184-1"/>
    </source>
</evidence>
<dbReference type="GO" id="GO:0016853">
    <property type="term" value="F:isomerase activity"/>
    <property type="evidence" value="ECO:0007669"/>
    <property type="project" value="UniProtKB-KW"/>
</dbReference>
<dbReference type="SUPFAM" id="SSF54506">
    <property type="entry name" value="Diaminopimelate epimerase-like"/>
    <property type="match status" value="1"/>
</dbReference>
<organism evidence="4 5">
    <name type="scientific">Chryseolinea soli</name>
    <dbReference type="NCBI Taxonomy" id="2321403"/>
    <lineage>
        <taxon>Bacteria</taxon>
        <taxon>Pseudomonadati</taxon>
        <taxon>Bacteroidota</taxon>
        <taxon>Cytophagia</taxon>
        <taxon>Cytophagales</taxon>
        <taxon>Fulvivirgaceae</taxon>
        <taxon>Chryseolinea</taxon>
    </lineage>
</organism>
<evidence type="ECO:0000313" key="4">
    <source>
        <dbReference type="EMBL" id="AYB29224.1"/>
    </source>
</evidence>
<accession>A0A385SE35</accession>
<dbReference type="Proteomes" id="UP000266183">
    <property type="component" value="Chromosome"/>
</dbReference>
<dbReference type="KEGG" id="chk:D4L85_00895"/>
<dbReference type="Gene3D" id="3.10.310.10">
    <property type="entry name" value="Diaminopimelate Epimerase, Chain A, domain 1"/>
    <property type="match status" value="2"/>
</dbReference>
<keyword evidence="2" id="KW-0413">Isomerase</keyword>
<protein>
    <submittedName>
        <fullName evidence="4">PhzF family phenazine biosynthesis protein</fullName>
    </submittedName>
</protein>
<dbReference type="EMBL" id="CP032382">
    <property type="protein sequence ID" value="AYB29224.1"/>
    <property type="molecule type" value="Genomic_DNA"/>
</dbReference>
<dbReference type="OrthoDB" id="9788221at2"/>
<sequence length="262" mass="28735">MKLKLYQIDAFTDKVFGGNPAAVCPLPQWLPEDLMQKIAMENNLAETAFLVPENGQYAIRWFTPSVEVDLCGHATLASAYALFHYEGHAGDEIRFHSPRSGPLKVTRKGALLTLDFPADVYAPVALTPQLTDGLSIRPREAFKGKTDFMVVFDSEEQVRNVKPDFQKIATLPGRGVIVTAKGDTVDFVSRFFAPQAGVNEDPVTGSAHTTLTPYWAGKLGKTTLTARQLSARQGDLQCRLAGHRVEIGGFAKPYLIGQIDIE</sequence>
<dbReference type="Pfam" id="PF02567">
    <property type="entry name" value="PhzC-PhzF"/>
    <property type="match status" value="1"/>
</dbReference>
<evidence type="ECO:0000256" key="1">
    <source>
        <dbReference type="ARBA" id="ARBA00008270"/>
    </source>
</evidence>